<dbReference type="SUPFAM" id="SSF53474">
    <property type="entry name" value="alpha/beta-Hydrolases"/>
    <property type="match status" value="1"/>
</dbReference>
<dbReference type="Pfam" id="PF12146">
    <property type="entry name" value="Hydrolase_4"/>
    <property type="match status" value="1"/>
</dbReference>
<name>A0A154VVV1_9PROT</name>
<protein>
    <submittedName>
        <fullName evidence="3">Alpha/beta hydrolase</fullName>
    </submittedName>
</protein>
<gene>
    <name evidence="3" type="ORF">AUP43_11590</name>
</gene>
<evidence type="ECO:0000313" key="3">
    <source>
        <dbReference type="EMBL" id="KZD05406.1"/>
    </source>
</evidence>
<dbReference type="STRING" id="580166.AUP43_11590"/>
<dbReference type="Gene3D" id="3.40.50.1820">
    <property type="entry name" value="alpha/beta hydrolase"/>
    <property type="match status" value="1"/>
</dbReference>
<accession>A0A154VVV1</accession>
<dbReference type="PANTHER" id="PTHR16138">
    <property type="entry name" value="MYCOPHENOLIC ACID ACYL-GLUCURONIDE ESTERASE, MITOCHONDRIAL"/>
    <property type="match status" value="1"/>
</dbReference>
<dbReference type="RefSeq" id="WP_067558105.1">
    <property type="nucleotide sequence ID" value="NZ_LPXN01000130.1"/>
</dbReference>
<keyword evidence="1 3" id="KW-0378">Hydrolase</keyword>
<organism evidence="3 4">
    <name type="scientific">Oceanibaculum pacificum</name>
    <dbReference type="NCBI Taxonomy" id="580166"/>
    <lineage>
        <taxon>Bacteria</taxon>
        <taxon>Pseudomonadati</taxon>
        <taxon>Pseudomonadota</taxon>
        <taxon>Alphaproteobacteria</taxon>
        <taxon>Rhodospirillales</taxon>
        <taxon>Oceanibaculaceae</taxon>
        <taxon>Oceanibaculum</taxon>
    </lineage>
</organism>
<evidence type="ECO:0000313" key="4">
    <source>
        <dbReference type="Proteomes" id="UP000076400"/>
    </source>
</evidence>
<keyword evidence="4" id="KW-1185">Reference proteome</keyword>
<dbReference type="GO" id="GO:0016787">
    <property type="term" value="F:hydrolase activity"/>
    <property type="evidence" value="ECO:0007669"/>
    <property type="project" value="UniProtKB-KW"/>
</dbReference>
<dbReference type="InterPro" id="IPR052382">
    <property type="entry name" value="ABHD10_acyl-thioesterase"/>
</dbReference>
<dbReference type="InterPro" id="IPR029058">
    <property type="entry name" value="AB_hydrolase_fold"/>
</dbReference>
<evidence type="ECO:0000256" key="1">
    <source>
        <dbReference type="ARBA" id="ARBA00022801"/>
    </source>
</evidence>
<reference evidence="3 4" key="1">
    <citation type="submission" date="2015-12" db="EMBL/GenBank/DDBJ databases">
        <title>Genome sequence of Oceanibaculum pacificum MCCC 1A02656.</title>
        <authorList>
            <person name="Lu L."/>
            <person name="Lai Q."/>
            <person name="Shao Z."/>
            <person name="Qian P."/>
        </authorList>
    </citation>
    <scope>NUCLEOTIDE SEQUENCE [LARGE SCALE GENOMIC DNA]</scope>
    <source>
        <strain evidence="3 4">MCCC 1A02656</strain>
    </source>
</reference>
<sequence>MNSASFDTLVRPDGESLAYRRIRGSASAATPGIVFLGGFKSDMTGTKALALEALAQDRGLDFLRFDYFGHGASSGSFEDGSIGRWAEDSVAALDALTEGPQILVGSSMGGWLMLLTALARPERIAGLVGIAAAPDFTEDLMWAEFSEDVRRQIMTEGRYERPSEYSDDPYIITRKLIEDGRNHLLLRGPIALACPVRLLHGMRDPDVPWQVSTRLAEALTGDDVSVTLVKDGDHRLSREQDLALLRRTVGELVE</sequence>
<evidence type="ECO:0000259" key="2">
    <source>
        <dbReference type="Pfam" id="PF12146"/>
    </source>
</evidence>
<dbReference type="Proteomes" id="UP000076400">
    <property type="component" value="Unassembled WGS sequence"/>
</dbReference>
<dbReference type="PANTHER" id="PTHR16138:SF7">
    <property type="entry name" value="PALMITOYL-PROTEIN THIOESTERASE ABHD10, MITOCHONDRIAL"/>
    <property type="match status" value="1"/>
</dbReference>
<dbReference type="InterPro" id="IPR022742">
    <property type="entry name" value="Hydrolase_4"/>
</dbReference>
<comment type="caution">
    <text evidence="3">The sequence shown here is derived from an EMBL/GenBank/DDBJ whole genome shotgun (WGS) entry which is preliminary data.</text>
</comment>
<dbReference type="EMBL" id="LPXN01000130">
    <property type="protein sequence ID" value="KZD05406.1"/>
    <property type="molecule type" value="Genomic_DNA"/>
</dbReference>
<feature type="domain" description="Serine aminopeptidase S33" evidence="2">
    <location>
        <begin position="34"/>
        <end position="241"/>
    </location>
</feature>
<dbReference type="AlphaFoldDB" id="A0A154VVV1"/>
<dbReference type="OrthoDB" id="9813296at2"/>
<proteinExistence type="predicted"/>